<dbReference type="Pfam" id="PF16594">
    <property type="entry name" value="ATP-synt_Z"/>
    <property type="match status" value="1"/>
</dbReference>
<feature type="transmembrane region" description="Helical" evidence="1">
    <location>
        <begin position="48"/>
        <end position="70"/>
    </location>
</feature>
<dbReference type="InterPro" id="IPR032238">
    <property type="entry name" value="ATP-synth_Z"/>
</dbReference>
<proteinExistence type="predicted"/>
<dbReference type="PANTHER" id="PTHR35165:SF1">
    <property type="entry name" value="OS04G0577375 PROTEIN"/>
    <property type="match status" value="1"/>
</dbReference>
<comment type="caution">
    <text evidence="2">The sequence shown here is derived from an EMBL/GenBank/DDBJ whole genome shotgun (WGS) entry which is preliminary data.</text>
</comment>
<dbReference type="EMBL" id="JADCNL010000011">
    <property type="protein sequence ID" value="KAG0460648.1"/>
    <property type="molecule type" value="Genomic_DNA"/>
</dbReference>
<evidence type="ECO:0000313" key="3">
    <source>
        <dbReference type="Proteomes" id="UP000636800"/>
    </source>
</evidence>
<protein>
    <submittedName>
        <fullName evidence="2">Uncharacterized protein</fullName>
    </submittedName>
</protein>
<accession>A0A835PX77</accession>
<keyword evidence="1" id="KW-0812">Transmembrane</keyword>
<reference evidence="2 3" key="1">
    <citation type="journal article" date="2020" name="Nat. Food">
        <title>A phased Vanilla planifolia genome enables genetic improvement of flavour and production.</title>
        <authorList>
            <person name="Hasing T."/>
            <person name="Tang H."/>
            <person name="Brym M."/>
            <person name="Khazi F."/>
            <person name="Huang T."/>
            <person name="Chambers A.H."/>
        </authorList>
    </citation>
    <scope>NUCLEOTIDE SEQUENCE [LARGE SCALE GENOMIC DNA]</scope>
    <source>
        <tissue evidence="2">Leaf</tissue>
    </source>
</reference>
<dbReference type="OrthoDB" id="118550at2759"/>
<dbReference type="Proteomes" id="UP000636800">
    <property type="component" value="Chromosome 11"/>
</dbReference>
<name>A0A835PX77_VANPL</name>
<feature type="transmembrane region" description="Helical" evidence="1">
    <location>
        <begin position="21"/>
        <end position="42"/>
    </location>
</feature>
<keyword evidence="3" id="KW-1185">Reference proteome</keyword>
<sequence>MSLPSMEEGGRCKRIPARATLLLLLSTAAGASLLVWWIVMYHQSNDKLWMVPVSLILIGTPLISCFSFYASAGSDDSLGLLCKETAPGLLLL</sequence>
<organism evidence="2 3">
    <name type="scientific">Vanilla planifolia</name>
    <name type="common">Vanilla</name>
    <dbReference type="NCBI Taxonomy" id="51239"/>
    <lineage>
        <taxon>Eukaryota</taxon>
        <taxon>Viridiplantae</taxon>
        <taxon>Streptophyta</taxon>
        <taxon>Embryophyta</taxon>
        <taxon>Tracheophyta</taxon>
        <taxon>Spermatophyta</taxon>
        <taxon>Magnoliopsida</taxon>
        <taxon>Liliopsida</taxon>
        <taxon>Asparagales</taxon>
        <taxon>Orchidaceae</taxon>
        <taxon>Vanilloideae</taxon>
        <taxon>Vanilleae</taxon>
        <taxon>Vanilla</taxon>
    </lineage>
</organism>
<dbReference type="PANTHER" id="PTHR35165">
    <property type="entry name" value="OS08G0113900 PROTEIN"/>
    <property type="match status" value="1"/>
</dbReference>
<keyword evidence="1" id="KW-0472">Membrane</keyword>
<evidence type="ECO:0000313" key="2">
    <source>
        <dbReference type="EMBL" id="KAG0460648.1"/>
    </source>
</evidence>
<gene>
    <name evidence="2" type="ORF">HPP92_020945</name>
</gene>
<keyword evidence="1" id="KW-1133">Transmembrane helix</keyword>
<dbReference type="AlphaFoldDB" id="A0A835PX77"/>
<evidence type="ECO:0000256" key="1">
    <source>
        <dbReference type="SAM" id="Phobius"/>
    </source>
</evidence>